<accession>A0A0R3S476</accession>
<evidence type="ECO:0000256" key="2">
    <source>
        <dbReference type="ARBA" id="ARBA00022729"/>
    </source>
</evidence>
<dbReference type="PANTHER" id="PTHR23301">
    <property type="entry name" value="CHITIN BINDING PERITROPHIN-A"/>
    <property type="match status" value="1"/>
</dbReference>
<dbReference type="WBParaSite" id="EEL_0000958801-mRNA-1">
    <property type="protein sequence ID" value="EEL_0000958801-mRNA-1"/>
    <property type="gene ID" value="EEL_0000958801"/>
</dbReference>
<feature type="domain" description="Chitin-binding type-2" evidence="7">
    <location>
        <begin position="130"/>
        <end position="190"/>
    </location>
</feature>
<dbReference type="SMART" id="SM00494">
    <property type="entry name" value="ChtBD2"/>
    <property type="match status" value="3"/>
</dbReference>
<dbReference type="PANTHER" id="PTHR23301:SF0">
    <property type="entry name" value="CHITIN-BINDING TYPE-2 DOMAIN-CONTAINING PROTEIN-RELATED"/>
    <property type="match status" value="1"/>
</dbReference>
<dbReference type="SUPFAM" id="SSF57625">
    <property type="entry name" value="Invertebrate chitin-binding proteins"/>
    <property type="match status" value="3"/>
</dbReference>
<evidence type="ECO:0000256" key="6">
    <source>
        <dbReference type="SAM" id="SignalP"/>
    </source>
</evidence>
<feature type="domain" description="Chitin-binding type-2" evidence="7">
    <location>
        <begin position="205"/>
        <end position="264"/>
    </location>
</feature>
<organism evidence="8 9">
    <name type="scientific">Elaeophora elaphi</name>
    <dbReference type="NCBI Taxonomy" id="1147741"/>
    <lineage>
        <taxon>Eukaryota</taxon>
        <taxon>Metazoa</taxon>
        <taxon>Ecdysozoa</taxon>
        <taxon>Nematoda</taxon>
        <taxon>Chromadorea</taxon>
        <taxon>Rhabditida</taxon>
        <taxon>Spirurina</taxon>
        <taxon>Spiruromorpha</taxon>
        <taxon>Filarioidea</taxon>
        <taxon>Onchocercidae</taxon>
        <taxon>Elaeophora</taxon>
    </lineage>
</organism>
<keyword evidence="4" id="KW-1015">Disulfide bond</keyword>
<keyword evidence="5" id="KW-0325">Glycoprotein</keyword>
<dbReference type="Pfam" id="PF01607">
    <property type="entry name" value="CBM_14"/>
    <property type="match status" value="2"/>
</dbReference>
<evidence type="ECO:0000256" key="5">
    <source>
        <dbReference type="ARBA" id="ARBA00023180"/>
    </source>
</evidence>
<feature type="domain" description="Chitin-binding type-2" evidence="7">
    <location>
        <begin position="67"/>
        <end position="119"/>
    </location>
</feature>
<protein>
    <submittedName>
        <fullName evidence="9">Chitin-binding type-2 domain-containing protein</fullName>
    </submittedName>
</protein>
<name>A0A0R3S476_9BILA</name>
<dbReference type="AlphaFoldDB" id="A0A0R3S476"/>
<dbReference type="InterPro" id="IPR002557">
    <property type="entry name" value="Chitin-bd_dom"/>
</dbReference>
<proteinExistence type="predicted"/>
<evidence type="ECO:0000313" key="9">
    <source>
        <dbReference type="WBParaSite" id="EEL_0000958801-mRNA-1"/>
    </source>
</evidence>
<evidence type="ECO:0000256" key="4">
    <source>
        <dbReference type="ARBA" id="ARBA00023157"/>
    </source>
</evidence>
<dbReference type="InterPro" id="IPR036508">
    <property type="entry name" value="Chitin-bd_dom_sf"/>
</dbReference>
<evidence type="ECO:0000259" key="7">
    <source>
        <dbReference type="PROSITE" id="PS50940"/>
    </source>
</evidence>
<dbReference type="Gene3D" id="2.170.140.10">
    <property type="entry name" value="Chitin binding domain"/>
    <property type="match status" value="2"/>
</dbReference>
<dbReference type="STRING" id="1147741.A0A0R3S476"/>
<dbReference type="InterPro" id="IPR051940">
    <property type="entry name" value="Chitin_bind-dev_reg"/>
</dbReference>
<feature type="chain" id="PRO_5006448003" evidence="6">
    <location>
        <begin position="18"/>
        <end position="264"/>
    </location>
</feature>
<evidence type="ECO:0000256" key="1">
    <source>
        <dbReference type="ARBA" id="ARBA00022669"/>
    </source>
</evidence>
<keyword evidence="8" id="KW-1185">Reference proteome</keyword>
<feature type="signal peptide" evidence="6">
    <location>
        <begin position="1"/>
        <end position="17"/>
    </location>
</feature>
<keyword evidence="2 6" id="KW-0732">Signal</keyword>
<evidence type="ECO:0000256" key="3">
    <source>
        <dbReference type="ARBA" id="ARBA00022737"/>
    </source>
</evidence>
<dbReference type="GO" id="GO:0005576">
    <property type="term" value="C:extracellular region"/>
    <property type="evidence" value="ECO:0007669"/>
    <property type="project" value="InterPro"/>
</dbReference>
<keyword evidence="3" id="KW-0677">Repeat</keyword>
<evidence type="ECO:0000313" key="8">
    <source>
        <dbReference type="Proteomes" id="UP000050640"/>
    </source>
</evidence>
<dbReference type="GO" id="GO:0008061">
    <property type="term" value="F:chitin binding"/>
    <property type="evidence" value="ECO:0007669"/>
    <property type="project" value="UniProtKB-KW"/>
</dbReference>
<dbReference type="PROSITE" id="PS50940">
    <property type="entry name" value="CHIT_BIND_II"/>
    <property type="match status" value="3"/>
</dbReference>
<sequence>MSAILPFLLFTIVNVQCEIKYQTAINPSQNPHYSRNLQPYQQLRDVGGATVIPGNQQSIDRRLDRTMPGCNPGDIAPAGGDCAAYYECLSGHYKLRYCPTNTFFNPTLKRCHADYVCPNRAHELSTSPPLSPCKRREDLRADKTSCGHSYSSCGDDNRQLERRICPAGKTFDSMLNRCVSDDTTGNRCQQAILQHDFDPRNIAIGLACTENSDSSGYNADPTDCKRYYQCAQGRWIRMQCPSNLVWNPAATVCDWPKNTLNSCH</sequence>
<dbReference type="Proteomes" id="UP000050640">
    <property type="component" value="Unplaced"/>
</dbReference>
<keyword evidence="1" id="KW-0147">Chitin-binding</keyword>
<reference evidence="9" key="1">
    <citation type="submission" date="2017-02" db="UniProtKB">
        <authorList>
            <consortium name="WormBaseParasite"/>
        </authorList>
    </citation>
    <scope>IDENTIFICATION</scope>
</reference>